<dbReference type="AlphaFoldDB" id="A0A699UBA8"/>
<feature type="compositionally biased region" description="Low complexity" evidence="1">
    <location>
        <begin position="1"/>
        <end position="11"/>
    </location>
</feature>
<reference evidence="2" key="1">
    <citation type="journal article" date="2019" name="Sci. Rep.">
        <title>Draft genome of Tanacetum cinerariifolium, the natural source of mosquito coil.</title>
        <authorList>
            <person name="Yamashiro T."/>
            <person name="Shiraishi A."/>
            <person name="Satake H."/>
            <person name="Nakayama K."/>
        </authorList>
    </citation>
    <scope>NUCLEOTIDE SEQUENCE</scope>
</reference>
<comment type="caution">
    <text evidence="2">The sequence shown here is derived from an EMBL/GenBank/DDBJ whole genome shotgun (WGS) entry which is preliminary data.</text>
</comment>
<feature type="non-terminal residue" evidence="2">
    <location>
        <position position="1"/>
    </location>
</feature>
<sequence length="77" mass="8760">KSKSSGKSGLSDEPEFEVTDSDMPHDQEETRVMIVMNPRKRLHLNVTSLPNLHNLKNLLILIEMLARLHNKDKIKAG</sequence>
<feature type="region of interest" description="Disordered" evidence="1">
    <location>
        <begin position="1"/>
        <end position="26"/>
    </location>
</feature>
<evidence type="ECO:0000256" key="1">
    <source>
        <dbReference type="SAM" id="MobiDB-lite"/>
    </source>
</evidence>
<proteinExistence type="predicted"/>
<protein>
    <submittedName>
        <fullName evidence="2">Uncharacterized protein</fullName>
    </submittedName>
</protein>
<evidence type="ECO:0000313" key="2">
    <source>
        <dbReference type="EMBL" id="GFD20465.1"/>
    </source>
</evidence>
<accession>A0A699UBA8</accession>
<dbReference type="EMBL" id="BKCJ011322343">
    <property type="protein sequence ID" value="GFD20465.1"/>
    <property type="molecule type" value="Genomic_DNA"/>
</dbReference>
<gene>
    <name evidence="2" type="ORF">Tci_892434</name>
</gene>
<organism evidence="2">
    <name type="scientific">Tanacetum cinerariifolium</name>
    <name type="common">Dalmatian daisy</name>
    <name type="synonym">Chrysanthemum cinerariifolium</name>
    <dbReference type="NCBI Taxonomy" id="118510"/>
    <lineage>
        <taxon>Eukaryota</taxon>
        <taxon>Viridiplantae</taxon>
        <taxon>Streptophyta</taxon>
        <taxon>Embryophyta</taxon>
        <taxon>Tracheophyta</taxon>
        <taxon>Spermatophyta</taxon>
        <taxon>Magnoliopsida</taxon>
        <taxon>eudicotyledons</taxon>
        <taxon>Gunneridae</taxon>
        <taxon>Pentapetalae</taxon>
        <taxon>asterids</taxon>
        <taxon>campanulids</taxon>
        <taxon>Asterales</taxon>
        <taxon>Asteraceae</taxon>
        <taxon>Asteroideae</taxon>
        <taxon>Anthemideae</taxon>
        <taxon>Anthemidinae</taxon>
        <taxon>Tanacetum</taxon>
    </lineage>
</organism>
<name>A0A699UBA8_TANCI</name>